<reference evidence="3 4" key="1">
    <citation type="submission" date="2017-01" db="EMBL/GenBank/DDBJ databases">
        <authorList>
            <person name="Mah S.A."/>
            <person name="Swanson W.J."/>
            <person name="Moy G.W."/>
            <person name="Vacquier V.D."/>
        </authorList>
    </citation>
    <scope>NUCLEOTIDE SEQUENCE [LARGE SCALE GENOMIC DNA]</scope>
    <source>
        <strain evidence="3 4">DCY110</strain>
    </source>
</reference>
<dbReference type="CDD" id="cd03823">
    <property type="entry name" value="GT4_ExpE7-like"/>
    <property type="match status" value="1"/>
</dbReference>
<evidence type="ECO:0000313" key="4">
    <source>
        <dbReference type="Proteomes" id="UP000186609"/>
    </source>
</evidence>
<sequence>MKILYVNTLFPPDVGGGAELSLAMLAAGQMVKGNEVLVAATTDRNEVVDEVIADVPVVRLPLHNIYWPHSEKGPSTLRRLAWHARDIDNSAMAESLTGVVQKFNPDVISFHNLAGFSASAWRVAKQLEKPAVQVLHDYYNLCPRSQLFRNERNCETPCQQCSIFRIGRAKASNQVDAVVGASQAVLDAHLRNGLFANVQARRVINNARDYATPGRATYPATAQTFGFIGTVAPWKGVGLVLEAFSQLQTKPGMQATRIVIAGGGEESYLNELKTRYASEQVVFLGKVKPDEFFEQVDVSVVPSLWHDPLPGVVFESMIFGVPVIGSRRGGIPEMISNDGNGLLFEPDQAGDLEAAMHKLASTPGLLARYGNQAHRDSARYSDTGRVIDAYYRLYEEIIAA</sequence>
<accession>A0A1P8JUR3</accession>
<dbReference type="GO" id="GO:0016757">
    <property type="term" value="F:glycosyltransferase activity"/>
    <property type="evidence" value="ECO:0007669"/>
    <property type="project" value="InterPro"/>
</dbReference>
<evidence type="ECO:0000313" key="3">
    <source>
        <dbReference type="EMBL" id="APW37499.1"/>
    </source>
</evidence>
<dbReference type="Pfam" id="PF00534">
    <property type="entry name" value="Glycos_transf_1"/>
    <property type="match status" value="1"/>
</dbReference>
<dbReference type="InterPro" id="IPR001296">
    <property type="entry name" value="Glyco_trans_1"/>
</dbReference>
<feature type="domain" description="Glycosyltransferase subfamily 4-like N-terminal" evidence="2">
    <location>
        <begin position="16"/>
        <end position="196"/>
    </location>
</feature>
<dbReference type="PANTHER" id="PTHR45947">
    <property type="entry name" value="SULFOQUINOVOSYL TRANSFERASE SQD2"/>
    <property type="match status" value="1"/>
</dbReference>
<dbReference type="RefSeq" id="WP_076199079.1">
    <property type="nucleotide sequence ID" value="NZ_CP019236.1"/>
</dbReference>
<dbReference type="InterPro" id="IPR028098">
    <property type="entry name" value="Glyco_trans_4-like_N"/>
</dbReference>
<proteinExistence type="predicted"/>
<dbReference type="Proteomes" id="UP000186609">
    <property type="component" value="Chromosome"/>
</dbReference>
<dbReference type="KEGG" id="rhy:RD110_10100"/>
<dbReference type="AlphaFoldDB" id="A0A1P8JUR3"/>
<dbReference type="STRING" id="1842727.RD110_10100"/>
<gene>
    <name evidence="3" type="ORF">RD110_10100</name>
</gene>
<keyword evidence="4" id="KW-1185">Reference proteome</keyword>
<dbReference type="EMBL" id="CP019236">
    <property type="protein sequence ID" value="APW37499.1"/>
    <property type="molecule type" value="Genomic_DNA"/>
</dbReference>
<dbReference type="SUPFAM" id="SSF53756">
    <property type="entry name" value="UDP-Glycosyltransferase/glycogen phosphorylase"/>
    <property type="match status" value="1"/>
</dbReference>
<protein>
    <recommendedName>
        <fullName evidence="5">Glycosyl transferase</fullName>
    </recommendedName>
</protein>
<evidence type="ECO:0008006" key="5">
    <source>
        <dbReference type="Google" id="ProtNLM"/>
    </source>
</evidence>
<evidence type="ECO:0000259" key="1">
    <source>
        <dbReference type="Pfam" id="PF00534"/>
    </source>
</evidence>
<feature type="domain" description="Glycosyl transferase family 1" evidence="1">
    <location>
        <begin position="222"/>
        <end position="374"/>
    </location>
</feature>
<evidence type="ECO:0000259" key="2">
    <source>
        <dbReference type="Pfam" id="PF13579"/>
    </source>
</evidence>
<dbReference type="OrthoDB" id="267270at2"/>
<dbReference type="InterPro" id="IPR050194">
    <property type="entry name" value="Glycosyltransferase_grp1"/>
</dbReference>
<dbReference type="PANTHER" id="PTHR45947:SF13">
    <property type="entry name" value="TRANSFERASE"/>
    <property type="match status" value="1"/>
</dbReference>
<organism evidence="3 4">
    <name type="scientific">Rhodoferax koreensis</name>
    <dbReference type="NCBI Taxonomy" id="1842727"/>
    <lineage>
        <taxon>Bacteria</taxon>
        <taxon>Pseudomonadati</taxon>
        <taxon>Pseudomonadota</taxon>
        <taxon>Betaproteobacteria</taxon>
        <taxon>Burkholderiales</taxon>
        <taxon>Comamonadaceae</taxon>
        <taxon>Rhodoferax</taxon>
    </lineage>
</organism>
<name>A0A1P8JUR3_9BURK</name>
<dbReference type="Gene3D" id="3.40.50.2000">
    <property type="entry name" value="Glycogen Phosphorylase B"/>
    <property type="match status" value="2"/>
</dbReference>
<dbReference type="Pfam" id="PF13579">
    <property type="entry name" value="Glyco_trans_4_4"/>
    <property type="match status" value="1"/>
</dbReference>